<dbReference type="InterPro" id="IPR005225">
    <property type="entry name" value="Small_GTP-bd"/>
</dbReference>
<dbReference type="PROSITE" id="PS51420">
    <property type="entry name" value="RHO"/>
    <property type="match status" value="1"/>
</dbReference>
<comment type="subcellular location">
    <subcellularLocation>
        <location evidence="1">Cell membrane</location>
        <topology evidence="1">Lipid-anchor</topology>
        <orientation evidence="1">Cytoplasmic side</orientation>
    </subcellularLocation>
</comment>
<name>A0AAN7YKX9_9MYCE</name>
<keyword evidence="6" id="KW-0547">Nucleotide-binding</keyword>
<dbReference type="PANTHER" id="PTHR24070">
    <property type="entry name" value="RAS, DI-RAS, AND RHEB FAMILY MEMBERS OF SMALL GTPASE SUPERFAMILY"/>
    <property type="match status" value="1"/>
</dbReference>
<keyword evidence="14" id="KW-1185">Reference proteome</keyword>
<evidence type="ECO:0000256" key="5">
    <source>
        <dbReference type="ARBA" id="ARBA00022481"/>
    </source>
</evidence>
<keyword evidence="8" id="KW-0342">GTP-binding</keyword>
<dbReference type="SMART" id="SM00175">
    <property type="entry name" value="RAB"/>
    <property type="match status" value="1"/>
</dbReference>
<dbReference type="InterPro" id="IPR020849">
    <property type="entry name" value="Small_GTPase_Ras-type"/>
</dbReference>
<dbReference type="Proteomes" id="UP001344447">
    <property type="component" value="Unassembled WGS sequence"/>
</dbReference>
<dbReference type="GO" id="GO:0007165">
    <property type="term" value="P:signal transduction"/>
    <property type="evidence" value="ECO:0007669"/>
    <property type="project" value="InterPro"/>
</dbReference>
<keyword evidence="10" id="KW-0449">Lipoprotein</keyword>
<keyword evidence="11" id="KW-0636">Prenylation</keyword>
<dbReference type="InterPro" id="IPR027417">
    <property type="entry name" value="P-loop_NTPase"/>
</dbReference>
<dbReference type="InterPro" id="IPR001806">
    <property type="entry name" value="Small_GTPase"/>
</dbReference>
<dbReference type="EMBL" id="JAVFKY010000006">
    <property type="protein sequence ID" value="KAK5575059.1"/>
    <property type="molecule type" value="Genomic_DNA"/>
</dbReference>
<evidence type="ECO:0000256" key="11">
    <source>
        <dbReference type="ARBA" id="ARBA00023289"/>
    </source>
</evidence>
<dbReference type="PRINTS" id="PR00449">
    <property type="entry name" value="RASTRNSFRMNG"/>
</dbReference>
<evidence type="ECO:0000256" key="4">
    <source>
        <dbReference type="ARBA" id="ARBA00022475"/>
    </source>
</evidence>
<dbReference type="GO" id="GO:0005525">
    <property type="term" value="F:GTP binding"/>
    <property type="evidence" value="ECO:0007669"/>
    <property type="project" value="UniProtKB-KW"/>
</dbReference>
<comment type="catalytic activity">
    <reaction evidence="12">
        <text>GTP + H2O = GDP + phosphate + H(+)</text>
        <dbReference type="Rhea" id="RHEA:19669"/>
        <dbReference type="ChEBI" id="CHEBI:15377"/>
        <dbReference type="ChEBI" id="CHEBI:15378"/>
        <dbReference type="ChEBI" id="CHEBI:37565"/>
        <dbReference type="ChEBI" id="CHEBI:43474"/>
        <dbReference type="ChEBI" id="CHEBI:58189"/>
        <dbReference type="EC" id="3.6.5.2"/>
    </reaction>
</comment>
<dbReference type="GO" id="GO:0030334">
    <property type="term" value="P:regulation of cell migration"/>
    <property type="evidence" value="ECO:0007669"/>
    <property type="project" value="UniProtKB-ARBA"/>
</dbReference>
<comment type="caution">
    <text evidence="13">The sequence shown here is derived from an EMBL/GenBank/DDBJ whole genome shotgun (WGS) entry which is preliminary data.</text>
</comment>
<proteinExistence type="inferred from homology"/>
<evidence type="ECO:0000256" key="9">
    <source>
        <dbReference type="ARBA" id="ARBA00023136"/>
    </source>
</evidence>
<keyword evidence="4" id="KW-1003">Cell membrane</keyword>
<reference evidence="13 14" key="1">
    <citation type="submission" date="2023-11" db="EMBL/GenBank/DDBJ databases">
        <title>Dfirmibasis_genome.</title>
        <authorList>
            <person name="Edelbroek B."/>
            <person name="Kjellin J."/>
            <person name="Jerlstrom-Hultqvist J."/>
            <person name="Soderbom F."/>
        </authorList>
    </citation>
    <scope>NUCLEOTIDE SEQUENCE [LARGE SCALE GENOMIC DNA]</scope>
    <source>
        <strain evidence="13 14">TNS-C-14</strain>
    </source>
</reference>
<dbReference type="Gene3D" id="3.40.50.300">
    <property type="entry name" value="P-loop containing nucleotide triphosphate hydrolases"/>
    <property type="match status" value="1"/>
</dbReference>
<dbReference type="GO" id="GO:0005886">
    <property type="term" value="C:plasma membrane"/>
    <property type="evidence" value="ECO:0007669"/>
    <property type="project" value="UniProtKB-SubCell"/>
</dbReference>
<protein>
    <recommendedName>
        <fullName evidence="3">small monomeric GTPase</fullName>
        <ecNumber evidence="3">3.6.5.2</ecNumber>
    </recommendedName>
</protein>
<evidence type="ECO:0000313" key="13">
    <source>
        <dbReference type="EMBL" id="KAK5575059.1"/>
    </source>
</evidence>
<dbReference type="GO" id="GO:0061118">
    <property type="term" value="P:regulation of positive chemotaxis to cAMP"/>
    <property type="evidence" value="ECO:0007669"/>
    <property type="project" value="UniProtKB-ARBA"/>
</dbReference>
<evidence type="ECO:0000256" key="12">
    <source>
        <dbReference type="ARBA" id="ARBA00048098"/>
    </source>
</evidence>
<evidence type="ECO:0000256" key="8">
    <source>
        <dbReference type="ARBA" id="ARBA00023134"/>
    </source>
</evidence>
<evidence type="ECO:0000256" key="10">
    <source>
        <dbReference type="ARBA" id="ARBA00023288"/>
    </source>
</evidence>
<accession>A0AAN7YKX9</accession>
<dbReference type="SMART" id="SM00173">
    <property type="entry name" value="RAS"/>
    <property type="match status" value="1"/>
</dbReference>
<dbReference type="PROSITE" id="PS51419">
    <property type="entry name" value="RAB"/>
    <property type="match status" value="1"/>
</dbReference>
<dbReference type="GO" id="GO:0003925">
    <property type="term" value="F:G protein activity"/>
    <property type="evidence" value="ECO:0007669"/>
    <property type="project" value="UniProtKB-EC"/>
</dbReference>
<evidence type="ECO:0000256" key="3">
    <source>
        <dbReference type="ARBA" id="ARBA00011984"/>
    </source>
</evidence>
<dbReference type="GO" id="GO:1900024">
    <property type="term" value="P:regulation of substrate adhesion-dependent cell spreading"/>
    <property type="evidence" value="ECO:0007669"/>
    <property type="project" value="UniProtKB-ARBA"/>
</dbReference>
<gene>
    <name evidence="13" type="ORF">RB653_010314</name>
</gene>
<sequence length="205" mass="23016">MGKGNGKSKDSKGSEKSSTKTKFFVAVMGAGSVGKSALTVQFTQGVFIDKYDPTVEDTYTKTFELDGEQVCIEVLDTAGSEVLVAMRELYMKNAEGFILVYSILVKSTFLEIKDIVEQLFRVKEEEEVPIVLVGNKIDLDAHREVPTNEGKQLANSYPNCDFWEASSKDRINVDNVFYSIVKRIKEKYKKEGAPVKEKKEKCIIM</sequence>
<evidence type="ECO:0000256" key="6">
    <source>
        <dbReference type="ARBA" id="ARBA00022741"/>
    </source>
</evidence>
<dbReference type="PROSITE" id="PS51421">
    <property type="entry name" value="RAS"/>
    <property type="match status" value="1"/>
</dbReference>
<evidence type="ECO:0000256" key="7">
    <source>
        <dbReference type="ARBA" id="ARBA00022801"/>
    </source>
</evidence>
<dbReference type="EC" id="3.6.5.2" evidence="3"/>
<keyword evidence="7" id="KW-0378">Hydrolase</keyword>
<organism evidence="13 14">
    <name type="scientific">Dictyostelium firmibasis</name>
    <dbReference type="NCBI Taxonomy" id="79012"/>
    <lineage>
        <taxon>Eukaryota</taxon>
        <taxon>Amoebozoa</taxon>
        <taxon>Evosea</taxon>
        <taxon>Eumycetozoa</taxon>
        <taxon>Dictyostelia</taxon>
        <taxon>Dictyosteliales</taxon>
        <taxon>Dictyosteliaceae</taxon>
        <taxon>Dictyostelium</taxon>
    </lineage>
</organism>
<keyword evidence="9" id="KW-0472">Membrane</keyword>
<evidence type="ECO:0000256" key="2">
    <source>
        <dbReference type="ARBA" id="ARBA00008344"/>
    </source>
</evidence>
<dbReference type="NCBIfam" id="TIGR00231">
    <property type="entry name" value="small_GTP"/>
    <property type="match status" value="1"/>
</dbReference>
<dbReference type="CDD" id="cd00876">
    <property type="entry name" value="Ras"/>
    <property type="match status" value="1"/>
</dbReference>
<dbReference type="FunFam" id="3.40.50.300:FF:001763">
    <property type="entry name" value="Ras family gtpase"/>
    <property type="match status" value="1"/>
</dbReference>
<evidence type="ECO:0000256" key="1">
    <source>
        <dbReference type="ARBA" id="ARBA00004342"/>
    </source>
</evidence>
<dbReference type="SMART" id="SM00174">
    <property type="entry name" value="RHO"/>
    <property type="match status" value="1"/>
</dbReference>
<dbReference type="AlphaFoldDB" id="A0AAN7YKX9"/>
<dbReference type="Pfam" id="PF00071">
    <property type="entry name" value="Ras"/>
    <property type="match status" value="1"/>
</dbReference>
<keyword evidence="5" id="KW-0488">Methylation</keyword>
<comment type="similarity">
    <text evidence="2">Belongs to the small GTPase superfamily. Ras family.</text>
</comment>
<dbReference type="SUPFAM" id="SSF52540">
    <property type="entry name" value="P-loop containing nucleoside triphosphate hydrolases"/>
    <property type="match status" value="1"/>
</dbReference>
<evidence type="ECO:0000313" key="14">
    <source>
        <dbReference type="Proteomes" id="UP001344447"/>
    </source>
</evidence>